<dbReference type="EMBL" id="JBEPMN010000010">
    <property type="protein sequence ID" value="MET3662350.1"/>
    <property type="molecule type" value="Genomic_DNA"/>
</dbReference>
<evidence type="ECO:0000313" key="4">
    <source>
        <dbReference type="Proteomes" id="UP001549143"/>
    </source>
</evidence>
<feature type="transmembrane region" description="Helical" evidence="1">
    <location>
        <begin position="75"/>
        <end position="96"/>
    </location>
</feature>
<feature type="domain" description="TPM" evidence="2">
    <location>
        <begin position="111"/>
        <end position="189"/>
    </location>
</feature>
<dbReference type="Proteomes" id="UP001549143">
    <property type="component" value="Unassembled WGS sequence"/>
</dbReference>
<proteinExistence type="predicted"/>
<protein>
    <submittedName>
        <fullName evidence="3">Membrane protein</fullName>
    </submittedName>
</protein>
<organism evidence="3 4">
    <name type="scientific">Aquamicrobium ahrensii</name>
    <dbReference type="NCBI Taxonomy" id="469551"/>
    <lineage>
        <taxon>Bacteria</taxon>
        <taxon>Pseudomonadati</taxon>
        <taxon>Pseudomonadota</taxon>
        <taxon>Alphaproteobacteria</taxon>
        <taxon>Hyphomicrobiales</taxon>
        <taxon>Phyllobacteriaceae</taxon>
        <taxon>Aquamicrobium</taxon>
    </lineage>
</organism>
<keyword evidence="1" id="KW-0812">Transmembrane</keyword>
<keyword evidence="1" id="KW-1133">Transmembrane helix</keyword>
<dbReference type="PANTHER" id="PTHR30373:SF8">
    <property type="entry name" value="BLL7265 PROTEIN"/>
    <property type="match status" value="1"/>
</dbReference>
<feature type="transmembrane region" description="Helical" evidence="1">
    <location>
        <begin position="40"/>
        <end position="63"/>
    </location>
</feature>
<gene>
    <name evidence="3" type="ORF">ABID44_002687</name>
</gene>
<dbReference type="InterPro" id="IPR007621">
    <property type="entry name" value="TPM_dom"/>
</dbReference>
<dbReference type="RefSeq" id="WP_354152203.1">
    <property type="nucleotide sequence ID" value="NZ_JBEPMN010000010.1"/>
</dbReference>
<comment type="caution">
    <text evidence="3">The sequence shown here is derived from an EMBL/GenBank/DDBJ whole genome shotgun (WGS) entry which is preliminary data.</text>
</comment>
<reference evidence="3 4" key="1">
    <citation type="submission" date="2024-06" db="EMBL/GenBank/DDBJ databases">
        <title>Genomic Encyclopedia of Type Strains, Phase IV (KMG-IV): sequencing the most valuable type-strain genomes for metagenomic binning, comparative biology and taxonomic classification.</title>
        <authorList>
            <person name="Goeker M."/>
        </authorList>
    </citation>
    <scope>NUCLEOTIDE SEQUENCE [LARGE SCALE GENOMIC DNA]</scope>
    <source>
        <strain evidence="3 4">DSM 19730</strain>
    </source>
</reference>
<evidence type="ECO:0000313" key="3">
    <source>
        <dbReference type="EMBL" id="MET3662350.1"/>
    </source>
</evidence>
<keyword evidence="4" id="KW-1185">Reference proteome</keyword>
<sequence>MTTRPISEADREYVTAAIREAEARTDGEIYCVVARQSEGYFFPAACMAMVGVLLASLAVAFVSEYWWVSIRLPHFIMKQIAAVAAVLAILWLVPALRIHLVPWQMRHRAARDNARRQFLGRNVHRTAARTGVLIFVSLAERYAEVIADVGISAHVDPKVWEDTVADLTDHARQDRLADGFVRAVQSVGAILATHFPVSPDNQNELDNHLIEI</sequence>
<dbReference type="PANTHER" id="PTHR30373">
    <property type="entry name" value="UPF0603 PROTEIN YGCG"/>
    <property type="match status" value="1"/>
</dbReference>
<dbReference type="Gene3D" id="3.10.310.50">
    <property type="match status" value="1"/>
</dbReference>
<evidence type="ECO:0000256" key="1">
    <source>
        <dbReference type="SAM" id="Phobius"/>
    </source>
</evidence>
<keyword evidence="1" id="KW-0472">Membrane</keyword>
<dbReference type="Pfam" id="PF04536">
    <property type="entry name" value="TPM_phosphatase"/>
    <property type="match status" value="1"/>
</dbReference>
<accession>A0ABV2KP13</accession>
<evidence type="ECO:0000259" key="2">
    <source>
        <dbReference type="Pfam" id="PF04536"/>
    </source>
</evidence>
<name>A0ABV2KP13_9HYPH</name>